<evidence type="ECO:0000313" key="2">
    <source>
        <dbReference type="Proteomes" id="UP001144205"/>
    </source>
</evidence>
<name>A0ABQ5LXC3_9RHOB</name>
<protein>
    <submittedName>
        <fullName evidence="1">Uncharacterized protein</fullName>
    </submittedName>
</protein>
<keyword evidence="2" id="KW-1185">Reference proteome</keyword>
<gene>
    <name evidence="1" type="ORF">STA1M1_29000</name>
</gene>
<reference evidence="1" key="1">
    <citation type="journal article" date="2023" name="Int. J. Syst. Evol. Microbiol.">
        <title>Sinisalibacter aestuarii sp. nov., isolated from estuarine sediment of the Arakawa River.</title>
        <authorList>
            <person name="Arafat S.T."/>
            <person name="Hirano S."/>
            <person name="Sato A."/>
            <person name="Takeuchi K."/>
            <person name="Yasuda T."/>
            <person name="Terahara T."/>
            <person name="Hamada M."/>
            <person name="Kobayashi T."/>
        </authorList>
    </citation>
    <scope>NUCLEOTIDE SEQUENCE</scope>
    <source>
        <strain evidence="1">B-399</strain>
    </source>
</reference>
<comment type="caution">
    <text evidence="1">The sequence shown here is derived from an EMBL/GenBank/DDBJ whole genome shotgun (WGS) entry which is preliminary data.</text>
</comment>
<organism evidence="1 2">
    <name type="scientific">Sinisalibacter aestuarii</name>
    <dbReference type="NCBI Taxonomy" id="2949426"/>
    <lineage>
        <taxon>Bacteria</taxon>
        <taxon>Pseudomonadati</taxon>
        <taxon>Pseudomonadota</taxon>
        <taxon>Alphaproteobacteria</taxon>
        <taxon>Rhodobacterales</taxon>
        <taxon>Roseobacteraceae</taxon>
        <taxon>Sinisalibacter</taxon>
    </lineage>
</organism>
<sequence>MARDTFPQTPRRREDGSIDTDFYIRRAHRLRADNARRMAQDGRRAMFKALHLKP</sequence>
<dbReference type="Proteomes" id="UP001144205">
    <property type="component" value="Unassembled WGS sequence"/>
</dbReference>
<proteinExistence type="predicted"/>
<evidence type="ECO:0000313" key="1">
    <source>
        <dbReference type="EMBL" id="GKY89031.1"/>
    </source>
</evidence>
<accession>A0ABQ5LXC3</accession>
<dbReference type="NCBIfam" id="NF046098">
    <property type="entry name" value="RSP_7527_fam"/>
    <property type="match status" value="1"/>
</dbReference>
<dbReference type="InterPro" id="IPR058227">
    <property type="entry name" value="RSP_7527-like"/>
</dbReference>
<dbReference type="EMBL" id="BROH01000009">
    <property type="protein sequence ID" value="GKY89031.1"/>
    <property type="molecule type" value="Genomic_DNA"/>
</dbReference>
<dbReference type="RefSeq" id="WP_281843069.1">
    <property type="nucleotide sequence ID" value="NZ_BROH01000009.1"/>
</dbReference>